<dbReference type="AlphaFoldDB" id="A0A3P6RZ58"/>
<keyword evidence="2" id="KW-1133">Transmembrane helix</keyword>
<feature type="region of interest" description="Disordered" evidence="1">
    <location>
        <begin position="94"/>
        <end position="127"/>
    </location>
</feature>
<dbReference type="EMBL" id="UYRV01014587">
    <property type="protein sequence ID" value="VDK60380.1"/>
    <property type="molecule type" value="Genomic_DNA"/>
</dbReference>
<feature type="transmembrane region" description="Helical" evidence="2">
    <location>
        <begin position="57"/>
        <end position="78"/>
    </location>
</feature>
<evidence type="ECO:0000256" key="1">
    <source>
        <dbReference type="SAM" id="MobiDB-lite"/>
    </source>
</evidence>
<protein>
    <submittedName>
        <fullName evidence="3">Uncharacterized protein</fullName>
    </submittedName>
</protein>
<feature type="compositionally biased region" description="Basic and acidic residues" evidence="1">
    <location>
        <begin position="118"/>
        <end position="127"/>
    </location>
</feature>
<gene>
    <name evidence="3" type="ORF">CGOC_LOCUS4990</name>
</gene>
<name>A0A3P6RZ58_CYLGO</name>
<sequence>MQQDIAYGNLGETEEKSGFGIYGLIQYIVQMTTVSSMPSYDDKSVKKKETGLFVPGYLALILCVGTVIALALAVNLCVNYRKKSAVSCVGLFDIGFSSGDARSPERRSRKKRRKKDKAAKAEKLPVA</sequence>
<accession>A0A3P6RZ58</accession>
<keyword evidence="2" id="KW-0472">Membrane</keyword>
<proteinExistence type="predicted"/>
<evidence type="ECO:0000313" key="4">
    <source>
        <dbReference type="Proteomes" id="UP000271889"/>
    </source>
</evidence>
<dbReference type="Proteomes" id="UP000271889">
    <property type="component" value="Unassembled WGS sequence"/>
</dbReference>
<keyword evidence="2" id="KW-0812">Transmembrane</keyword>
<evidence type="ECO:0000256" key="2">
    <source>
        <dbReference type="SAM" id="Phobius"/>
    </source>
</evidence>
<reference evidence="3 4" key="1">
    <citation type="submission" date="2018-11" db="EMBL/GenBank/DDBJ databases">
        <authorList>
            <consortium name="Pathogen Informatics"/>
        </authorList>
    </citation>
    <scope>NUCLEOTIDE SEQUENCE [LARGE SCALE GENOMIC DNA]</scope>
</reference>
<organism evidence="3 4">
    <name type="scientific">Cylicostephanus goldi</name>
    <name type="common">Nematode worm</name>
    <dbReference type="NCBI Taxonomy" id="71465"/>
    <lineage>
        <taxon>Eukaryota</taxon>
        <taxon>Metazoa</taxon>
        <taxon>Ecdysozoa</taxon>
        <taxon>Nematoda</taxon>
        <taxon>Chromadorea</taxon>
        <taxon>Rhabditida</taxon>
        <taxon>Rhabditina</taxon>
        <taxon>Rhabditomorpha</taxon>
        <taxon>Strongyloidea</taxon>
        <taxon>Strongylidae</taxon>
        <taxon>Cylicostephanus</taxon>
    </lineage>
</organism>
<evidence type="ECO:0000313" key="3">
    <source>
        <dbReference type="EMBL" id="VDK60380.1"/>
    </source>
</evidence>
<feature type="compositionally biased region" description="Basic residues" evidence="1">
    <location>
        <begin position="107"/>
        <end position="117"/>
    </location>
</feature>
<keyword evidence="4" id="KW-1185">Reference proteome</keyword>